<gene>
    <name evidence="13" type="primary">CPR6</name>
    <name evidence="13" type="ORF">LTR09_004385</name>
</gene>
<comment type="caution">
    <text evidence="13">The sequence shown here is derived from an EMBL/GenBank/DDBJ whole genome shotgun (WGS) entry which is preliminary data.</text>
</comment>
<evidence type="ECO:0000256" key="11">
    <source>
        <dbReference type="SAM" id="MobiDB-lite"/>
    </source>
</evidence>
<dbReference type="EMBL" id="JAWDJX010000011">
    <property type="protein sequence ID" value="KAK3054656.1"/>
    <property type="molecule type" value="Genomic_DNA"/>
</dbReference>
<evidence type="ECO:0000259" key="12">
    <source>
        <dbReference type="PROSITE" id="PS50072"/>
    </source>
</evidence>
<dbReference type="SUPFAM" id="SSF48452">
    <property type="entry name" value="TPR-like"/>
    <property type="match status" value="1"/>
</dbReference>
<feature type="region of interest" description="Disordered" evidence="11">
    <location>
        <begin position="189"/>
        <end position="211"/>
    </location>
</feature>
<dbReference type="Gene3D" id="1.25.40.10">
    <property type="entry name" value="Tetratricopeptide repeat domain"/>
    <property type="match status" value="1"/>
</dbReference>
<comment type="catalytic activity">
    <reaction evidence="1">
        <text>[protein]-peptidylproline (omega=180) = [protein]-peptidylproline (omega=0)</text>
        <dbReference type="Rhea" id="RHEA:16237"/>
        <dbReference type="Rhea" id="RHEA-COMP:10747"/>
        <dbReference type="Rhea" id="RHEA-COMP:10748"/>
        <dbReference type="ChEBI" id="CHEBI:83833"/>
        <dbReference type="ChEBI" id="CHEBI:83834"/>
        <dbReference type="EC" id="5.2.1.8"/>
    </reaction>
</comment>
<dbReference type="CDD" id="cd01926">
    <property type="entry name" value="cyclophilin_ABH_like"/>
    <property type="match status" value="1"/>
</dbReference>
<dbReference type="FunFam" id="2.40.100.10:FF:000009">
    <property type="entry name" value="Peptidyl-prolyl cis-trans isomerase D"/>
    <property type="match status" value="1"/>
</dbReference>
<dbReference type="SUPFAM" id="SSF50891">
    <property type="entry name" value="Cyclophilin-like"/>
    <property type="match status" value="1"/>
</dbReference>
<dbReference type="EC" id="5.2.1.8" evidence="5"/>
<dbReference type="InterPro" id="IPR019734">
    <property type="entry name" value="TPR_rpt"/>
</dbReference>
<dbReference type="InterPro" id="IPR011990">
    <property type="entry name" value="TPR-like_helical_dom_sf"/>
</dbReference>
<evidence type="ECO:0000256" key="6">
    <source>
        <dbReference type="ARBA" id="ARBA00022490"/>
    </source>
</evidence>
<evidence type="ECO:0000256" key="4">
    <source>
        <dbReference type="ARBA" id="ARBA00010898"/>
    </source>
</evidence>
<keyword evidence="14" id="KW-1185">Reference proteome</keyword>
<evidence type="ECO:0000256" key="2">
    <source>
        <dbReference type="ARBA" id="ARBA00002388"/>
    </source>
</evidence>
<dbReference type="InterPro" id="IPR029000">
    <property type="entry name" value="Cyclophilin-like_dom_sf"/>
</dbReference>
<dbReference type="InterPro" id="IPR002130">
    <property type="entry name" value="Cyclophilin-type_PPIase_dom"/>
</dbReference>
<keyword evidence="8" id="KW-0802">TPR repeat</keyword>
<name>A0AAJ0DIC9_9PEZI</name>
<dbReference type="GO" id="GO:0005737">
    <property type="term" value="C:cytoplasm"/>
    <property type="evidence" value="ECO:0007669"/>
    <property type="project" value="UniProtKB-SubCell"/>
</dbReference>
<dbReference type="FunFam" id="1.25.40.10:FF:000029">
    <property type="entry name" value="peptidyl-prolyl cis-trans isomerase D"/>
    <property type="match status" value="1"/>
</dbReference>
<dbReference type="GO" id="GO:0016018">
    <property type="term" value="F:cyclosporin A binding"/>
    <property type="evidence" value="ECO:0007669"/>
    <property type="project" value="TreeGrafter"/>
</dbReference>
<feature type="domain" description="PPIase cyclophilin-type" evidence="12">
    <location>
        <begin position="13"/>
        <end position="177"/>
    </location>
</feature>
<organism evidence="13 14">
    <name type="scientific">Extremus antarcticus</name>
    <dbReference type="NCBI Taxonomy" id="702011"/>
    <lineage>
        <taxon>Eukaryota</taxon>
        <taxon>Fungi</taxon>
        <taxon>Dikarya</taxon>
        <taxon>Ascomycota</taxon>
        <taxon>Pezizomycotina</taxon>
        <taxon>Dothideomycetes</taxon>
        <taxon>Dothideomycetidae</taxon>
        <taxon>Mycosphaerellales</taxon>
        <taxon>Extremaceae</taxon>
        <taxon>Extremus</taxon>
    </lineage>
</organism>
<dbReference type="GO" id="GO:0042026">
    <property type="term" value="P:protein refolding"/>
    <property type="evidence" value="ECO:0007669"/>
    <property type="project" value="UniProtKB-ARBA"/>
</dbReference>
<comment type="function">
    <text evidence="2">PPIases accelerate the folding of proteins. It catalyzes the cis-trans isomerization of proline imidic peptide bonds in oligopeptides.</text>
</comment>
<evidence type="ECO:0000256" key="7">
    <source>
        <dbReference type="ARBA" id="ARBA00022737"/>
    </source>
</evidence>
<dbReference type="GO" id="GO:0051082">
    <property type="term" value="F:unfolded protein binding"/>
    <property type="evidence" value="ECO:0007669"/>
    <property type="project" value="UniProtKB-ARBA"/>
</dbReference>
<dbReference type="SMART" id="SM00028">
    <property type="entry name" value="TPR"/>
    <property type="match status" value="2"/>
</dbReference>
<keyword evidence="7" id="KW-0677">Repeat</keyword>
<dbReference type="PANTHER" id="PTHR11071">
    <property type="entry name" value="PEPTIDYL-PROLYL CIS-TRANS ISOMERASE"/>
    <property type="match status" value="1"/>
</dbReference>
<dbReference type="GO" id="GO:0003755">
    <property type="term" value="F:peptidyl-prolyl cis-trans isomerase activity"/>
    <property type="evidence" value="ECO:0007669"/>
    <property type="project" value="UniProtKB-KW"/>
</dbReference>
<accession>A0AAJ0DIC9</accession>
<dbReference type="AlphaFoldDB" id="A0AAJ0DIC9"/>
<dbReference type="Proteomes" id="UP001271007">
    <property type="component" value="Unassembled WGS sequence"/>
</dbReference>
<proteinExistence type="inferred from homology"/>
<keyword evidence="9" id="KW-0697">Rotamase</keyword>
<evidence type="ECO:0000256" key="3">
    <source>
        <dbReference type="ARBA" id="ARBA00004496"/>
    </source>
</evidence>
<comment type="similarity">
    <text evidence="4">Belongs to the cyclophilin-type PPIase family. PPIase D subfamily.</text>
</comment>
<evidence type="ECO:0000313" key="13">
    <source>
        <dbReference type="EMBL" id="KAK3054656.1"/>
    </source>
</evidence>
<evidence type="ECO:0000256" key="10">
    <source>
        <dbReference type="ARBA" id="ARBA00023235"/>
    </source>
</evidence>
<dbReference type="PROSITE" id="PS50072">
    <property type="entry name" value="CSA_PPIASE_2"/>
    <property type="match status" value="1"/>
</dbReference>
<evidence type="ECO:0000256" key="1">
    <source>
        <dbReference type="ARBA" id="ARBA00000971"/>
    </source>
</evidence>
<keyword evidence="6" id="KW-0963">Cytoplasm</keyword>
<keyword evidence="10 13" id="KW-0413">Isomerase</keyword>
<evidence type="ECO:0000256" key="5">
    <source>
        <dbReference type="ARBA" id="ARBA00013194"/>
    </source>
</evidence>
<dbReference type="PANTHER" id="PTHR11071:SF561">
    <property type="entry name" value="PEPTIDYL-PROLYL CIS-TRANS ISOMERASE D-RELATED"/>
    <property type="match status" value="1"/>
</dbReference>
<dbReference type="PROSITE" id="PS00170">
    <property type="entry name" value="CSA_PPIASE_1"/>
    <property type="match status" value="1"/>
</dbReference>
<dbReference type="Pfam" id="PF00160">
    <property type="entry name" value="Pro_isomerase"/>
    <property type="match status" value="1"/>
</dbReference>
<dbReference type="Gene3D" id="2.40.100.10">
    <property type="entry name" value="Cyclophilin-like"/>
    <property type="match status" value="1"/>
</dbReference>
<evidence type="ECO:0000313" key="14">
    <source>
        <dbReference type="Proteomes" id="UP001271007"/>
    </source>
</evidence>
<dbReference type="PRINTS" id="PR00153">
    <property type="entry name" value="CSAPPISMRASE"/>
</dbReference>
<comment type="subcellular location">
    <subcellularLocation>
        <location evidence="3">Cytoplasm</location>
    </subcellularLocation>
</comment>
<dbReference type="InterPro" id="IPR020892">
    <property type="entry name" value="Cyclophilin-type_PPIase_CS"/>
</dbReference>
<protein>
    <recommendedName>
        <fullName evidence="5">peptidylprolyl isomerase</fullName>
        <ecNumber evidence="5">5.2.1.8</ecNumber>
    </recommendedName>
</protein>
<evidence type="ECO:0000256" key="9">
    <source>
        <dbReference type="ARBA" id="ARBA00023110"/>
    </source>
</evidence>
<sequence length="376" mass="40882">MATNGGSKRSHVWFKISIGGTEAGRVLFELYTDIVPKTAENFRALCTGEKGAGTEGTPLHFKGSKFHRVIKGFMIQGGDFTAGNGTGGESIYGEKFEDENFELKHEKPFLLSMANAGPATNGSQFFVTTVPTPHLDGKHVVFGEVVSGKSVVRQVENIAVGANDTPEQVCVIEDCGEVPDGTDVEEFMKKEPDSTGDAYEDYPDDQLPKGEEWKGTEIVRIATEIKGMGNQAQKGGEVALALAKYQKALRYLQEYPTPLEGDPADMQQQLNKLKIALYNNSCQMQLKSQKYKDASSSADKAMGIEGITNADRGKALFRKALAAKETKNEDEALTYLEEASKLVPNDTGIKNELAAVKKASADRKAKEKKAYSKAFA</sequence>
<reference evidence="13" key="1">
    <citation type="submission" date="2023-04" db="EMBL/GenBank/DDBJ databases">
        <title>Black Yeasts Isolated from many extreme environments.</title>
        <authorList>
            <person name="Coleine C."/>
            <person name="Stajich J.E."/>
            <person name="Selbmann L."/>
        </authorList>
    </citation>
    <scope>NUCLEOTIDE SEQUENCE</scope>
    <source>
        <strain evidence="13">CCFEE 5312</strain>
    </source>
</reference>
<evidence type="ECO:0000256" key="8">
    <source>
        <dbReference type="ARBA" id="ARBA00022803"/>
    </source>
</evidence>